<feature type="compositionally biased region" description="Basic residues" evidence="20">
    <location>
        <begin position="406"/>
        <end position="415"/>
    </location>
</feature>
<evidence type="ECO:0000256" key="12">
    <source>
        <dbReference type="ARBA" id="ARBA00029727"/>
    </source>
</evidence>
<dbReference type="InterPro" id="IPR025812">
    <property type="entry name" value="Trm10_C_MTase_dom"/>
</dbReference>
<feature type="domain" description="SAM-dependent MTase TRM10-type" evidence="21">
    <location>
        <begin position="182"/>
        <end position="374"/>
    </location>
</feature>
<dbReference type="GO" id="GO:0000049">
    <property type="term" value="F:tRNA binding"/>
    <property type="evidence" value="ECO:0007669"/>
    <property type="project" value="TreeGrafter"/>
</dbReference>
<evidence type="ECO:0000256" key="9">
    <source>
        <dbReference type="ARBA" id="ARBA00022946"/>
    </source>
</evidence>
<evidence type="ECO:0000256" key="1">
    <source>
        <dbReference type="ARBA" id="ARBA00004173"/>
    </source>
</evidence>
<evidence type="ECO:0000256" key="16">
    <source>
        <dbReference type="ARBA" id="ARBA00033019"/>
    </source>
</evidence>
<dbReference type="InterPro" id="IPR007356">
    <property type="entry name" value="tRNA_m1G_MeTrfase_euk"/>
</dbReference>
<evidence type="ECO:0000256" key="5">
    <source>
        <dbReference type="ARBA" id="ARBA00022603"/>
    </source>
</evidence>
<dbReference type="EC" id="2.1.1.218" evidence="2"/>
<dbReference type="AlphaFoldDB" id="A0A9Q0XMP9"/>
<organism evidence="22 23">
    <name type="scientific">Phrynocephalus forsythii</name>
    <dbReference type="NCBI Taxonomy" id="171643"/>
    <lineage>
        <taxon>Eukaryota</taxon>
        <taxon>Metazoa</taxon>
        <taxon>Chordata</taxon>
        <taxon>Craniata</taxon>
        <taxon>Vertebrata</taxon>
        <taxon>Euteleostomi</taxon>
        <taxon>Lepidosauria</taxon>
        <taxon>Squamata</taxon>
        <taxon>Bifurcata</taxon>
        <taxon>Unidentata</taxon>
        <taxon>Episquamata</taxon>
        <taxon>Toxicofera</taxon>
        <taxon>Iguania</taxon>
        <taxon>Acrodonta</taxon>
        <taxon>Agamidae</taxon>
        <taxon>Agaminae</taxon>
        <taxon>Phrynocephalus</taxon>
    </lineage>
</organism>
<keyword evidence="11" id="KW-0496">Mitochondrion</keyword>
<evidence type="ECO:0000256" key="18">
    <source>
        <dbReference type="ARBA" id="ARBA00048434"/>
    </source>
</evidence>
<sequence length="422" mass="49077">MKILNMCLVSVIRRSFFQLAAQRGTKRTVLLIQPRSVNAYRTFVLSTWLSKNNLEDTTEKLDLDGWKDMMRTTVQEEISEKTSHTEEDPNVEATKELIEVLRLTTKLVPENITEEQFKKLLEHPSVTSKKQYLAFLAKKEFLKKAEKEKKARKRANRETLIIEEPENQLIKKFWERSEDIVCGWRVAQAMIFGQPVVFDMSYEDEMSEREMQNAVKQMMESEALNRRAKDPFHLHYCSLTTDGLYHKAFVKSYGEAWDKLMVTVSEKAYTELFPREQLVYLTADSPNIMKRFEHDKIYIIGCLVDKIMKNGASFARAKRLNLATARLPLDMYLDWGSGNKNLTLNQVLGILLALKDTGDWKEALKFVPQRKHSGFVDISLAEADLWKGAKKYGRTIGQEQSDRGARFSKRPKKHKWWQDTSS</sequence>
<keyword evidence="6" id="KW-0808">Transferase</keyword>
<dbReference type="GO" id="GO:0160106">
    <property type="term" value="F:tRNA (adenine(9)-N1)-methyltransferase activity"/>
    <property type="evidence" value="ECO:0007669"/>
    <property type="project" value="UniProtKB-EC"/>
</dbReference>
<dbReference type="PANTHER" id="PTHR13563">
    <property type="entry name" value="TRNA (GUANINE-9-) METHYLTRANSFERASE"/>
    <property type="match status" value="1"/>
</dbReference>
<feature type="region of interest" description="Disordered" evidence="20">
    <location>
        <begin position="397"/>
        <end position="422"/>
    </location>
</feature>
<evidence type="ECO:0000313" key="22">
    <source>
        <dbReference type="EMBL" id="KAJ7320335.1"/>
    </source>
</evidence>
<evidence type="ECO:0000256" key="11">
    <source>
        <dbReference type="ARBA" id="ARBA00023128"/>
    </source>
</evidence>
<evidence type="ECO:0000256" key="7">
    <source>
        <dbReference type="ARBA" id="ARBA00022691"/>
    </source>
</evidence>
<reference evidence="22" key="1">
    <citation type="journal article" date="2023" name="DNA Res.">
        <title>Chromosome-level genome assembly of Phrynocephalus forsythii using third-generation DNA sequencing and Hi-C analysis.</title>
        <authorList>
            <person name="Qi Y."/>
            <person name="Zhao W."/>
            <person name="Zhao Y."/>
            <person name="Niu C."/>
            <person name="Cao S."/>
            <person name="Zhang Y."/>
        </authorList>
    </citation>
    <scope>NUCLEOTIDE SEQUENCE</scope>
    <source>
        <tissue evidence="22">Muscle</tissue>
    </source>
</reference>
<evidence type="ECO:0000256" key="13">
    <source>
        <dbReference type="ARBA" id="ARBA00029803"/>
    </source>
</evidence>
<evidence type="ECO:0000256" key="4">
    <source>
        <dbReference type="ARBA" id="ARBA00014681"/>
    </source>
</evidence>
<dbReference type="GO" id="GO:0052905">
    <property type="term" value="F:tRNA (guanosine(9)-N1)-methyltransferase activity"/>
    <property type="evidence" value="ECO:0007669"/>
    <property type="project" value="UniProtKB-EC"/>
</dbReference>
<evidence type="ECO:0000256" key="14">
    <source>
        <dbReference type="ARBA" id="ARBA00030623"/>
    </source>
</evidence>
<dbReference type="EMBL" id="JAPFRF010000010">
    <property type="protein sequence ID" value="KAJ7320335.1"/>
    <property type="molecule type" value="Genomic_DNA"/>
</dbReference>
<evidence type="ECO:0000256" key="20">
    <source>
        <dbReference type="SAM" id="MobiDB-lite"/>
    </source>
</evidence>
<evidence type="ECO:0000313" key="23">
    <source>
        <dbReference type="Proteomes" id="UP001142489"/>
    </source>
</evidence>
<keyword evidence="8" id="KW-0819">tRNA processing</keyword>
<comment type="caution">
    <text evidence="22">The sequence shown here is derived from an EMBL/GenBank/DDBJ whole genome shotgun (WGS) entry which is preliminary data.</text>
</comment>
<accession>A0A9Q0XMP9</accession>
<dbReference type="GO" id="GO:0097745">
    <property type="term" value="P:mitochondrial tRNA 5'-end processing"/>
    <property type="evidence" value="ECO:0007669"/>
    <property type="project" value="TreeGrafter"/>
</dbReference>
<protein>
    <recommendedName>
        <fullName evidence="4">tRNA methyltransferase 10 homolog C</fullName>
        <ecNumber evidence="2">2.1.1.218</ecNumber>
        <ecNumber evidence="3">2.1.1.221</ecNumber>
    </recommendedName>
    <alternativeName>
        <fullName evidence="14">Mitochondrial ribonuclease P protein 1</fullName>
    </alternativeName>
    <alternativeName>
        <fullName evidence="13">RNA (guanine-9-)-methyltransferase domain-containing protein 1</fullName>
    </alternativeName>
    <alternativeName>
        <fullName evidence="15">mRNA methyladenosine-N(1)-methyltransferase</fullName>
    </alternativeName>
    <alternativeName>
        <fullName evidence="16">tRNA (adenine(9)-N(1))-methyltransferase</fullName>
    </alternativeName>
    <alternativeName>
        <fullName evidence="12">tRNA (guanine(9)-N(1))-methyltransferase</fullName>
    </alternativeName>
</protein>
<comment type="catalytic activity">
    <reaction evidence="19">
        <text>an adenosine in mRNA + S-adenosyl-L-methionine = an N(1)-methyladenosine in mRNA + S-adenosyl-L-homocysteine + H(+)</text>
        <dbReference type="Rhea" id="RHEA:55392"/>
        <dbReference type="Rhea" id="RHEA-COMP:12414"/>
        <dbReference type="Rhea" id="RHEA-COMP:12415"/>
        <dbReference type="ChEBI" id="CHEBI:15378"/>
        <dbReference type="ChEBI" id="CHEBI:57856"/>
        <dbReference type="ChEBI" id="CHEBI:59789"/>
        <dbReference type="ChEBI" id="CHEBI:74411"/>
        <dbReference type="ChEBI" id="CHEBI:74491"/>
    </reaction>
</comment>
<keyword evidence="23" id="KW-1185">Reference proteome</keyword>
<comment type="subcellular location">
    <subcellularLocation>
        <location evidence="1">Mitochondrion</location>
    </subcellularLocation>
</comment>
<evidence type="ECO:0000256" key="3">
    <source>
        <dbReference type="ARBA" id="ARBA00012797"/>
    </source>
</evidence>
<dbReference type="Gene3D" id="3.40.1280.30">
    <property type="match status" value="1"/>
</dbReference>
<evidence type="ECO:0000259" key="21">
    <source>
        <dbReference type="PROSITE" id="PS51675"/>
    </source>
</evidence>
<evidence type="ECO:0000256" key="19">
    <source>
        <dbReference type="ARBA" id="ARBA00048481"/>
    </source>
</evidence>
<dbReference type="InterPro" id="IPR028564">
    <property type="entry name" value="MT_TRM10-typ"/>
</dbReference>
<evidence type="ECO:0000256" key="15">
    <source>
        <dbReference type="ARBA" id="ARBA00031759"/>
    </source>
</evidence>
<evidence type="ECO:0000256" key="8">
    <source>
        <dbReference type="ARBA" id="ARBA00022694"/>
    </source>
</evidence>
<dbReference type="GO" id="GO:0032259">
    <property type="term" value="P:methylation"/>
    <property type="evidence" value="ECO:0007669"/>
    <property type="project" value="UniProtKB-KW"/>
</dbReference>
<proteinExistence type="predicted"/>
<dbReference type="CDD" id="cd18102">
    <property type="entry name" value="Trm10_MRRP1"/>
    <property type="match status" value="1"/>
</dbReference>
<dbReference type="FunFam" id="3.40.1280.30:FF:000003">
    <property type="entry name" value="tRNA methyltransferase 10C, mitochondrial RNase P subunit"/>
    <property type="match status" value="1"/>
</dbReference>
<evidence type="ECO:0000256" key="2">
    <source>
        <dbReference type="ARBA" id="ARBA00012794"/>
    </source>
</evidence>
<comment type="catalytic activity">
    <reaction evidence="18">
        <text>guanosine(9) in tRNA + S-adenosyl-L-methionine = N(1)-methylguanosine(9) in tRNA + S-adenosyl-L-homocysteine + H(+)</text>
        <dbReference type="Rhea" id="RHEA:43156"/>
        <dbReference type="Rhea" id="RHEA-COMP:10367"/>
        <dbReference type="Rhea" id="RHEA-COMP:10368"/>
        <dbReference type="ChEBI" id="CHEBI:15378"/>
        <dbReference type="ChEBI" id="CHEBI:57856"/>
        <dbReference type="ChEBI" id="CHEBI:59789"/>
        <dbReference type="ChEBI" id="CHEBI:73542"/>
        <dbReference type="ChEBI" id="CHEBI:74269"/>
        <dbReference type="EC" id="2.1.1.221"/>
    </reaction>
</comment>
<dbReference type="InterPro" id="IPR038459">
    <property type="entry name" value="MT_TRM10-typ_sf"/>
</dbReference>
<comment type="catalytic activity">
    <reaction evidence="17">
        <text>adenosine(9) in tRNA + S-adenosyl-L-methionine = N(1)-methyladenosine(9) in tRNA + S-adenosyl-L-homocysteine + H(+)</text>
        <dbReference type="Rhea" id="RHEA:43148"/>
        <dbReference type="Rhea" id="RHEA-COMP:10363"/>
        <dbReference type="Rhea" id="RHEA-COMP:10364"/>
        <dbReference type="ChEBI" id="CHEBI:15378"/>
        <dbReference type="ChEBI" id="CHEBI:57856"/>
        <dbReference type="ChEBI" id="CHEBI:59789"/>
        <dbReference type="ChEBI" id="CHEBI:74411"/>
        <dbReference type="ChEBI" id="CHEBI:74491"/>
        <dbReference type="EC" id="2.1.1.218"/>
    </reaction>
</comment>
<keyword evidence="5" id="KW-0489">Methyltransferase</keyword>
<dbReference type="Proteomes" id="UP001142489">
    <property type="component" value="Unassembled WGS sequence"/>
</dbReference>
<keyword evidence="7" id="KW-0949">S-adenosyl-L-methionine</keyword>
<gene>
    <name evidence="22" type="ORF">JRQ81_019846</name>
</gene>
<evidence type="ECO:0000256" key="6">
    <source>
        <dbReference type="ARBA" id="ARBA00022679"/>
    </source>
</evidence>
<evidence type="ECO:0000256" key="10">
    <source>
        <dbReference type="ARBA" id="ARBA00023054"/>
    </source>
</evidence>
<dbReference type="GO" id="GO:0005739">
    <property type="term" value="C:mitochondrion"/>
    <property type="evidence" value="ECO:0007669"/>
    <property type="project" value="UniProtKB-SubCell"/>
</dbReference>
<dbReference type="EC" id="2.1.1.221" evidence="3"/>
<keyword evidence="9" id="KW-0809">Transit peptide</keyword>
<dbReference type="PANTHER" id="PTHR13563:SF5">
    <property type="entry name" value="TRNA METHYLTRANSFERASE 10 HOMOLOG C"/>
    <property type="match status" value="1"/>
</dbReference>
<evidence type="ECO:0000256" key="17">
    <source>
        <dbReference type="ARBA" id="ARBA00048278"/>
    </source>
</evidence>
<dbReference type="OrthoDB" id="9976048at2759"/>
<dbReference type="PROSITE" id="PS51675">
    <property type="entry name" value="SAM_MT_TRM10"/>
    <property type="match status" value="1"/>
</dbReference>
<dbReference type="GO" id="GO:0070131">
    <property type="term" value="P:positive regulation of mitochondrial translation"/>
    <property type="evidence" value="ECO:0007669"/>
    <property type="project" value="TreeGrafter"/>
</dbReference>
<keyword evidence="10" id="KW-0175">Coiled coil</keyword>
<dbReference type="GO" id="GO:0005654">
    <property type="term" value="C:nucleoplasm"/>
    <property type="evidence" value="ECO:0007669"/>
    <property type="project" value="TreeGrafter"/>
</dbReference>
<name>A0A9Q0XMP9_9SAUR</name>